<name>A0A835Z936_9STRA</name>
<proteinExistence type="inferred from homology"/>
<evidence type="ECO:0000313" key="4">
    <source>
        <dbReference type="Proteomes" id="UP000664859"/>
    </source>
</evidence>
<dbReference type="AlphaFoldDB" id="A0A835Z936"/>
<dbReference type="InterPro" id="IPR036249">
    <property type="entry name" value="Thioredoxin-like_sf"/>
</dbReference>
<dbReference type="GO" id="GO:0045454">
    <property type="term" value="P:cell redox homeostasis"/>
    <property type="evidence" value="ECO:0007669"/>
    <property type="project" value="TreeGrafter"/>
</dbReference>
<reference evidence="3" key="1">
    <citation type="submission" date="2021-02" db="EMBL/GenBank/DDBJ databases">
        <title>First Annotated Genome of the Yellow-green Alga Tribonema minus.</title>
        <authorList>
            <person name="Mahan K.M."/>
        </authorList>
    </citation>
    <scope>NUCLEOTIDE SEQUENCE</scope>
    <source>
        <strain evidence="3">UTEX B ZZ1240</strain>
    </source>
</reference>
<evidence type="ECO:0000256" key="1">
    <source>
        <dbReference type="ARBA" id="ARBA00008987"/>
    </source>
</evidence>
<dbReference type="InterPro" id="IPR013766">
    <property type="entry name" value="Thioredoxin_domain"/>
</dbReference>
<keyword evidence="4" id="KW-1185">Reference proteome</keyword>
<dbReference type="PROSITE" id="PS51352">
    <property type="entry name" value="THIOREDOXIN_2"/>
    <property type="match status" value="1"/>
</dbReference>
<evidence type="ECO:0000313" key="3">
    <source>
        <dbReference type="EMBL" id="KAG5188866.1"/>
    </source>
</evidence>
<dbReference type="SUPFAM" id="SSF52833">
    <property type="entry name" value="Thioredoxin-like"/>
    <property type="match status" value="1"/>
</dbReference>
<evidence type="ECO:0000259" key="2">
    <source>
        <dbReference type="PROSITE" id="PS51352"/>
    </source>
</evidence>
<dbReference type="Gene3D" id="3.40.30.10">
    <property type="entry name" value="Glutaredoxin"/>
    <property type="match status" value="1"/>
</dbReference>
<protein>
    <recommendedName>
        <fullName evidence="2">Thioredoxin domain-containing protein</fullName>
    </recommendedName>
</protein>
<dbReference type="EMBL" id="JAFCMP010000061">
    <property type="protein sequence ID" value="KAG5188866.1"/>
    <property type="molecule type" value="Genomic_DNA"/>
</dbReference>
<dbReference type="CDD" id="cd02947">
    <property type="entry name" value="TRX_family"/>
    <property type="match status" value="1"/>
</dbReference>
<comment type="caution">
    <text evidence="3">The sequence shown here is derived from an EMBL/GenBank/DDBJ whole genome shotgun (WGS) entry which is preliminary data.</text>
</comment>
<gene>
    <name evidence="3" type="ORF">JKP88DRAFT_206453</name>
</gene>
<organism evidence="3 4">
    <name type="scientific">Tribonema minus</name>
    <dbReference type="NCBI Taxonomy" id="303371"/>
    <lineage>
        <taxon>Eukaryota</taxon>
        <taxon>Sar</taxon>
        <taxon>Stramenopiles</taxon>
        <taxon>Ochrophyta</taxon>
        <taxon>PX clade</taxon>
        <taxon>Xanthophyceae</taxon>
        <taxon>Tribonematales</taxon>
        <taxon>Tribonemataceae</taxon>
        <taxon>Tribonema</taxon>
    </lineage>
</organism>
<dbReference type="PANTHER" id="PTHR43601:SF32">
    <property type="entry name" value="THIOREDOXIN-LIKE 2-2, CHLOROPLASTIC"/>
    <property type="match status" value="1"/>
</dbReference>
<accession>A0A835Z936</accession>
<comment type="similarity">
    <text evidence="1">Belongs to the thioredoxin family.</text>
</comment>
<dbReference type="OrthoDB" id="38304at2759"/>
<dbReference type="PANTHER" id="PTHR43601">
    <property type="entry name" value="THIOREDOXIN, MITOCHONDRIAL"/>
    <property type="match status" value="1"/>
</dbReference>
<dbReference type="Proteomes" id="UP000664859">
    <property type="component" value="Unassembled WGS sequence"/>
</dbReference>
<dbReference type="Pfam" id="PF00085">
    <property type="entry name" value="Thioredoxin"/>
    <property type="match status" value="1"/>
</dbReference>
<feature type="domain" description="Thioredoxin" evidence="2">
    <location>
        <begin position="1"/>
        <end position="126"/>
    </location>
</feature>
<sequence>MRSLADRNTATVDLSTAPVTRVTTSQEYHALLAENPESLVVFKWFAPWCRSCKAMDLKFKRLALENPCVVFAEIDIDVSRELKRQHGVKAIPAIHMHAGHLGLVENFTCGPSKVPLLSRRIDMYANVAAYVAKAKGGLMEKLSAFSAGVASKLPIPSAPIGTASKGLMERFNDLSVIGESDSDDSVTLAY</sequence>